<dbReference type="EC" id="2.5.1.48" evidence="6"/>
<evidence type="ECO:0000256" key="5">
    <source>
        <dbReference type="SAM" id="MobiDB-lite"/>
    </source>
</evidence>
<proteinExistence type="inferred from homology"/>
<evidence type="ECO:0000313" key="7">
    <source>
        <dbReference type="Proteomes" id="UP001518976"/>
    </source>
</evidence>
<evidence type="ECO:0000256" key="1">
    <source>
        <dbReference type="ARBA" id="ARBA00001933"/>
    </source>
</evidence>
<dbReference type="PROSITE" id="PS00868">
    <property type="entry name" value="CYS_MET_METAB_PP"/>
    <property type="match status" value="1"/>
</dbReference>
<dbReference type="CDD" id="cd00614">
    <property type="entry name" value="CGS_like"/>
    <property type="match status" value="1"/>
</dbReference>
<organism evidence="6 7">
    <name type="scientific">Streptomyces spirodelae</name>
    <dbReference type="NCBI Taxonomy" id="2812904"/>
    <lineage>
        <taxon>Bacteria</taxon>
        <taxon>Bacillati</taxon>
        <taxon>Actinomycetota</taxon>
        <taxon>Actinomycetes</taxon>
        <taxon>Kitasatosporales</taxon>
        <taxon>Streptomycetaceae</taxon>
        <taxon>Streptomyces</taxon>
    </lineage>
</organism>
<dbReference type="RefSeq" id="WP_209266408.1">
    <property type="nucleotide sequence ID" value="NZ_JAFFZN010000017.1"/>
</dbReference>
<evidence type="ECO:0000313" key="6">
    <source>
        <dbReference type="EMBL" id="MBO8187608.1"/>
    </source>
</evidence>
<keyword evidence="3 4" id="KW-0663">Pyridoxal phosphate</keyword>
<comment type="caution">
    <text evidence="6">The sequence shown here is derived from an EMBL/GenBank/DDBJ whole genome shotgun (WGS) entry which is preliminary data.</text>
</comment>
<dbReference type="InterPro" id="IPR054542">
    <property type="entry name" value="Cys_met_metab_PP"/>
</dbReference>
<evidence type="ECO:0000256" key="2">
    <source>
        <dbReference type="ARBA" id="ARBA00009077"/>
    </source>
</evidence>
<dbReference type="Pfam" id="PF01053">
    <property type="entry name" value="Cys_Met_Meta_PP"/>
    <property type="match status" value="1"/>
</dbReference>
<dbReference type="InterPro" id="IPR015424">
    <property type="entry name" value="PyrdxlP-dep_Trfase"/>
</dbReference>
<evidence type="ECO:0000256" key="3">
    <source>
        <dbReference type="ARBA" id="ARBA00022898"/>
    </source>
</evidence>
<keyword evidence="7" id="KW-1185">Reference proteome</keyword>
<dbReference type="NCBIfam" id="NF005871">
    <property type="entry name" value="PRK07811.1"/>
    <property type="match status" value="1"/>
</dbReference>
<dbReference type="Gene3D" id="3.90.1150.10">
    <property type="entry name" value="Aspartate Aminotransferase, domain 1"/>
    <property type="match status" value="1"/>
</dbReference>
<dbReference type="PANTHER" id="PTHR11808:SF15">
    <property type="entry name" value="CYSTATHIONINE GAMMA-LYASE"/>
    <property type="match status" value="1"/>
</dbReference>
<gene>
    <name evidence="6" type="ORF">JW592_19385</name>
</gene>
<dbReference type="SUPFAM" id="SSF53383">
    <property type="entry name" value="PLP-dependent transferases"/>
    <property type="match status" value="1"/>
</dbReference>
<dbReference type="PANTHER" id="PTHR11808">
    <property type="entry name" value="TRANS-SULFURATION ENZYME FAMILY MEMBER"/>
    <property type="match status" value="1"/>
</dbReference>
<dbReference type="InterPro" id="IPR000277">
    <property type="entry name" value="Cys/Met-Metab_PyrdxlP-dep_enz"/>
</dbReference>
<comment type="cofactor">
    <cofactor evidence="1 4">
        <name>pyridoxal 5'-phosphate</name>
        <dbReference type="ChEBI" id="CHEBI:597326"/>
    </cofactor>
</comment>
<evidence type="ECO:0000256" key="4">
    <source>
        <dbReference type="RuleBase" id="RU362118"/>
    </source>
</evidence>
<reference evidence="6 7" key="1">
    <citation type="submission" date="2021-02" db="EMBL/GenBank/DDBJ databases">
        <title>Streptomyces spirodelae sp. nov., isolated from duckweed.</title>
        <authorList>
            <person name="Saimee Y."/>
            <person name="Duangmal K."/>
        </authorList>
    </citation>
    <scope>NUCLEOTIDE SEQUENCE [LARGE SCALE GENOMIC DNA]</scope>
    <source>
        <strain evidence="6 7">DW4-2</strain>
    </source>
</reference>
<dbReference type="PIRSF" id="PIRSF001434">
    <property type="entry name" value="CGS"/>
    <property type="match status" value="1"/>
</dbReference>
<dbReference type="InterPro" id="IPR015421">
    <property type="entry name" value="PyrdxlP-dep_Trfase_major"/>
</dbReference>
<name>A0ABS3WX22_9ACTN</name>
<keyword evidence="6" id="KW-0808">Transferase</keyword>
<feature type="compositionally biased region" description="Polar residues" evidence="5">
    <location>
        <begin position="7"/>
        <end position="24"/>
    </location>
</feature>
<accession>A0ABS3WX22</accession>
<feature type="region of interest" description="Disordered" evidence="5">
    <location>
        <begin position="1"/>
        <end position="26"/>
    </location>
</feature>
<dbReference type="Gene3D" id="3.40.640.10">
    <property type="entry name" value="Type I PLP-dependent aspartate aminotransferase-like (Major domain)"/>
    <property type="match status" value="1"/>
</dbReference>
<dbReference type="GO" id="GO:0003962">
    <property type="term" value="F:cystathionine gamma-synthase activity"/>
    <property type="evidence" value="ECO:0007669"/>
    <property type="project" value="UniProtKB-EC"/>
</dbReference>
<sequence>MSEQRDNSNGSGAYSTPESPQQEQRGFETLAIHAGQAADKSTGAVVPPIHQVSTYKQDGVGGLRGGYEYSRSANPTRTALEENLAALEGGRRGLAFASGLAAEDCLLRTLLTPGDHVVIPDDAYGGTFRLFARVAERWGVQWSVADSSDPAAVRAKLRERTKAVWVETPSNPLLGVTDIAAVAEVAHGAGARLVVDNTFASPYLQQPLALGADVVVHSTTKYMGGHSDVVGGALVVTDPALGDELAFHQNAMGGIAGPFDSWLVMRGIKTLGVRMDRHGENAARVVQLLTAHPKVTEVFYPGLPTHPGHEIAAKQMRGFGGMVSFRVEGGEEAAVRVCDRARLFTLGESLGGVESLIEHPGRMTHASAAGSALEVPADLVRLSVGIESADDLLADLTQALD</sequence>
<protein>
    <submittedName>
        <fullName evidence="6">Cystathionine gamma-synthase</fullName>
        <ecNumber evidence="6">2.5.1.48</ecNumber>
    </submittedName>
</protein>
<dbReference type="EMBL" id="JAFFZN010000017">
    <property type="protein sequence ID" value="MBO8187608.1"/>
    <property type="molecule type" value="Genomic_DNA"/>
</dbReference>
<dbReference type="Proteomes" id="UP001518976">
    <property type="component" value="Unassembled WGS sequence"/>
</dbReference>
<dbReference type="InterPro" id="IPR015422">
    <property type="entry name" value="PyrdxlP-dep_Trfase_small"/>
</dbReference>
<comment type="similarity">
    <text evidence="2 4">Belongs to the trans-sulfuration enzymes family.</text>
</comment>